<evidence type="ECO:0000259" key="1">
    <source>
        <dbReference type="Pfam" id="PF17828"/>
    </source>
</evidence>
<accession>A0A9W9FDU9</accession>
<protein>
    <submittedName>
        <fullName evidence="2">Fatty acid synthase beta subunit</fullName>
    </submittedName>
</protein>
<dbReference type="OrthoDB" id="5417908at2759"/>
<evidence type="ECO:0000313" key="3">
    <source>
        <dbReference type="Proteomes" id="UP001149074"/>
    </source>
</evidence>
<feature type="domain" description="Fatty acid synthase subunit beta N-terminal" evidence="1">
    <location>
        <begin position="46"/>
        <end position="101"/>
    </location>
</feature>
<dbReference type="GeneID" id="81356877"/>
<gene>
    <name evidence="2" type="ORF">N7532_005404</name>
</gene>
<dbReference type="Proteomes" id="UP001149074">
    <property type="component" value="Unassembled WGS sequence"/>
</dbReference>
<comment type="caution">
    <text evidence="2">The sequence shown here is derived from an EMBL/GenBank/DDBJ whole genome shotgun (WGS) entry which is preliminary data.</text>
</comment>
<dbReference type="Gene3D" id="1.20.1050.120">
    <property type="match status" value="1"/>
</dbReference>
<reference evidence="2" key="1">
    <citation type="submission" date="2022-11" db="EMBL/GenBank/DDBJ databases">
        <authorList>
            <person name="Petersen C."/>
        </authorList>
    </citation>
    <scope>NUCLEOTIDE SEQUENCE</scope>
    <source>
        <strain evidence="2">IBT 30761</strain>
    </source>
</reference>
<keyword evidence="3" id="KW-1185">Reference proteome</keyword>
<evidence type="ECO:0000313" key="2">
    <source>
        <dbReference type="EMBL" id="KAJ5098403.1"/>
    </source>
</evidence>
<dbReference type="AlphaFoldDB" id="A0A9W9FDU9"/>
<sequence length="121" mass="13624">MTVLRPASIRLFFLNPSGLSSSHMGPSNSLSSFLLRFILMPLHCLEELAQDGEPSSVTELVALYIGHVAREVEEGDDDAQGSCLEVLKLDLNEFERAFVHATMSTLWQRLFPESSLRRPRY</sequence>
<organism evidence="2 3">
    <name type="scientific">Penicillium argentinense</name>
    <dbReference type="NCBI Taxonomy" id="1131581"/>
    <lineage>
        <taxon>Eukaryota</taxon>
        <taxon>Fungi</taxon>
        <taxon>Dikarya</taxon>
        <taxon>Ascomycota</taxon>
        <taxon>Pezizomycotina</taxon>
        <taxon>Eurotiomycetes</taxon>
        <taxon>Eurotiomycetidae</taxon>
        <taxon>Eurotiales</taxon>
        <taxon>Aspergillaceae</taxon>
        <taxon>Penicillium</taxon>
    </lineage>
</organism>
<proteinExistence type="predicted"/>
<reference evidence="2" key="2">
    <citation type="journal article" date="2023" name="IMA Fungus">
        <title>Comparative genomic study of the Penicillium genus elucidates a diverse pangenome and 15 lateral gene transfer events.</title>
        <authorList>
            <person name="Petersen C."/>
            <person name="Sorensen T."/>
            <person name="Nielsen M.R."/>
            <person name="Sondergaard T.E."/>
            <person name="Sorensen J.L."/>
            <person name="Fitzpatrick D.A."/>
            <person name="Frisvad J.C."/>
            <person name="Nielsen K.L."/>
        </authorList>
    </citation>
    <scope>NUCLEOTIDE SEQUENCE</scope>
    <source>
        <strain evidence="2">IBT 30761</strain>
    </source>
</reference>
<name>A0A9W9FDU9_9EURO</name>
<dbReference type="RefSeq" id="XP_056474057.1">
    <property type="nucleotide sequence ID" value="XM_056617898.1"/>
</dbReference>
<dbReference type="InterPro" id="IPR041099">
    <property type="entry name" value="FAS1_N"/>
</dbReference>
<dbReference type="Pfam" id="PF17828">
    <property type="entry name" value="FAS_N"/>
    <property type="match status" value="1"/>
</dbReference>
<dbReference type="EMBL" id="JAPQKI010000005">
    <property type="protein sequence ID" value="KAJ5098403.1"/>
    <property type="molecule type" value="Genomic_DNA"/>
</dbReference>